<evidence type="ECO:0000313" key="2">
    <source>
        <dbReference type="EMBL" id="MFC5288076.1"/>
    </source>
</evidence>
<dbReference type="RefSeq" id="WP_378247661.1">
    <property type="nucleotide sequence ID" value="NZ_JBHSKF010000005.1"/>
</dbReference>
<keyword evidence="1" id="KW-1133">Transmembrane helix</keyword>
<feature type="transmembrane region" description="Helical" evidence="1">
    <location>
        <begin position="43"/>
        <end position="72"/>
    </location>
</feature>
<keyword evidence="3" id="KW-1185">Reference proteome</keyword>
<gene>
    <name evidence="2" type="ORF">ACFPM7_13535</name>
</gene>
<organism evidence="2 3">
    <name type="scientific">Actinokineospora guangxiensis</name>
    <dbReference type="NCBI Taxonomy" id="1490288"/>
    <lineage>
        <taxon>Bacteria</taxon>
        <taxon>Bacillati</taxon>
        <taxon>Actinomycetota</taxon>
        <taxon>Actinomycetes</taxon>
        <taxon>Pseudonocardiales</taxon>
        <taxon>Pseudonocardiaceae</taxon>
        <taxon>Actinokineospora</taxon>
    </lineage>
</organism>
<comment type="caution">
    <text evidence="2">The sequence shown here is derived from an EMBL/GenBank/DDBJ whole genome shotgun (WGS) entry which is preliminary data.</text>
</comment>
<dbReference type="Pfam" id="PF07332">
    <property type="entry name" value="Phage_holin_3_6"/>
    <property type="match status" value="1"/>
</dbReference>
<evidence type="ECO:0000313" key="3">
    <source>
        <dbReference type="Proteomes" id="UP001596157"/>
    </source>
</evidence>
<protein>
    <submittedName>
        <fullName evidence="2">Phage holin family protein</fullName>
    </submittedName>
</protein>
<evidence type="ECO:0000256" key="1">
    <source>
        <dbReference type="SAM" id="Phobius"/>
    </source>
</evidence>
<accession>A0ABW0EPJ7</accession>
<dbReference type="EMBL" id="JBHSKF010000005">
    <property type="protein sequence ID" value="MFC5288076.1"/>
    <property type="molecule type" value="Genomic_DNA"/>
</dbReference>
<proteinExistence type="predicted"/>
<keyword evidence="1" id="KW-0472">Membrane</keyword>
<dbReference type="InterPro" id="IPR009937">
    <property type="entry name" value="Phage_holin_3_6"/>
</dbReference>
<feature type="transmembrane region" description="Helical" evidence="1">
    <location>
        <begin position="78"/>
        <end position="101"/>
    </location>
</feature>
<reference evidence="3" key="1">
    <citation type="journal article" date="2019" name="Int. J. Syst. Evol. Microbiol.">
        <title>The Global Catalogue of Microorganisms (GCM) 10K type strain sequencing project: providing services to taxonomists for standard genome sequencing and annotation.</title>
        <authorList>
            <consortium name="The Broad Institute Genomics Platform"/>
            <consortium name="The Broad Institute Genome Sequencing Center for Infectious Disease"/>
            <person name="Wu L."/>
            <person name="Ma J."/>
        </authorList>
    </citation>
    <scope>NUCLEOTIDE SEQUENCE [LARGE SCALE GENOMIC DNA]</scope>
    <source>
        <strain evidence="3">CCUG 59778</strain>
    </source>
</reference>
<sequence length="132" mass="13383">MNAPTQEPSTAELISRVGDQVSRLVKDELELAKAEIQRKGKKLGLGVALGGVAGVLAWFGVAALFLAAGAALALVLPVWAAALIVAAALLLTAGVCAAVGVGDIKKATPPVPEQAIDSTRRDIAAVKEGAHR</sequence>
<keyword evidence="1" id="KW-0812">Transmembrane</keyword>
<dbReference type="Proteomes" id="UP001596157">
    <property type="component" value="Unassembled WGS sequence"/>
</dbReference>
<name>A0ABW0EPJ7_9PSEU</name>